<proteinExistence type="predicted"/>
<reference evidence="1" key="1">
    <citation type="submission" date="2019-01" db="EMBL/GenBank/DDBJ databases">
        <title>Whole Genome Sequencing for Putative Detection of Antimicrobial Resistance and Potential Virulence Factors in Chryseobacterium indologenes isolated from Nile Tilapia in Tanzania.</title>
        <authorList>
            <person name="Mwega E."/>
            <person name="Mutoloki S."/>
            <person name="Mugimba K."/>
            <person name="Colquhoun D."/>
            <person name="Mdegela R."/>
            <person name="Evensen O."/>
            <person name="Wasteson Y."/>
        </authorList>
    </citation>
    <scope>NUCLEOTIDE SEQUENCE [LARGE SCALE GENOMIC DNA]</scope>
    <source>
        <strain evidence="1">StR 01</strain>
    </source>
</reference>
<dbReference type="AlphaFoldDB" id="A0A411DJE7"/>
<evidence type="ECO:0008006" key="2">
    <source>
        <dbReference type="Google" id="ProtNLM"/>
    </source>
</evidence>
<accession>A0A411DJE7</accession>
<protein>
    <recommendedName>
        <fullName evidence="2">Lipoprotein</fullName>
    </recommendedName>
</protein>
<sequence>MNIKSKIRLTIYSLLIMSSLSCQEKKSSSENNQKAIISMNDDTIIPKVLKKQLQEGASKSIDEAGAELVKIPFDIEELDASAETAQKILFSNGFKEISNNEFIDKIKTVFGRIIDINSSNPFLYVNYFDKCDRSFVTYSNNSVDYEGGYIDKKRKLFTDFYYLPEIIDYQKEYPTLSDIESSKIVRKSSSQVDVEIPHWKDVVNLKEQRKLNNQRIIARNMYLFNDNKTYIIWLVTHDKNFIKLLVKNLGYDKEPKFNEMLINEYIQSKDQYKIGELIFAKNCNKELEIRGGILQSLTDTYQKSSNPKDLYGLMEFVSKLLETDEYNNYSENEKIKMVAYLANTYDFLFKKNHRNQDGWDLRWNILGAYFEDDSRSEIKWPKLKEEMQKNNYYNLPNLKEVISYAEGFDSVGAPD</sequence>
<dbReference type="PROSITE" id="PS51257">
    <property type="entry name" value="PROKAR_LIPOPROTEIN"/>
    <property type="match status" value="1"/>
</dbReference>
<organism evidence="1">
    <name type="scientific">Chryseobacterium indologenes</name>
    <name type="common">Flavobacterium indologenes</name>
    <dbReference type="NCBI Taxonomy" id="253"/>
    <lineage>
        <taxon>Bacteria</taxon>
        <taxon>Pseudomonadati</taxon>
        <taxon>Bacteroidota</taxon>
        <taxon>Flavobacteriia</taxon>
        <taxon>Flavobacteriales</taxon>
        <taxon>Weeksellaceae</taxon>
        <taxon>Chryseobacterium group</taxon>
        <taxon>Chryseobacterium</taxon>
    </lineage>
</organism>
<dbReference type="EMBL" id="CP035532">
    <property type="protein sequence ID" value="QBA20391.1"/>
    <property type="molecule type" value="Genomic_DNA"/>
</dbReference>
<evidence type="ECO:0000313" key="1">
    <source>
        <dbReference type="EMBL" id="QBA20391.1"/>
    </source>
</evidence>
<name>A0A411DJE7_CHRID</name>
<gene>
    <name evidence="1" type="ORF">EU348_04050</name>
</gene>